<evidence type="ECO:0000313" key="5">
    <source>
        <dbReference type="Proteomes" id="UP000049495"/>
    </source>
</evidence>
<sequence>MEYLAKILVFIVAIEHVYILILEMFLWTKPRGLKAFGLTKEVAESSKVLAANQGLYNGFLALGLFLGLLHPNEAFGLQIQVFLLSCILVAAIYGYFTAKKSILITQGLPAFLAIFLVFLMD</sequence>
<dbReference type="RefSeq" id="WP_048659220.1">
    <property type="nucleotide sequence ID" value="NZ_AP025479.1"/>
</dbReference>
<feature type="transmembrane region" description="Helical" evidence="1">
    <location>
        <begin position="103"/>
        <end position="120"/>
    </location>
</feature>
<dbReference type="EMBL" id="CCJX01000159">
    <property type="protein sequence ID" value="CDT56427.1"/>
    <property type="molecule type" value="Genomic_DNA"/>
</dbReference>
<protein>
    <recommendedName>
        <fullName evidence="6">DUF1304 domain-containing protein</fullName>
    </recommendedName>
</protein>
<evidence type="ECO:0000313" key="2">
    <source>
        <dbReference type="EMBL" id="CDS95573.1"/>
    </source>
</evidence>
<accession>A0A4R2FTZ8</accession>
<dbReference type="PANTHER" id="PTHR38446:SF1">
    <property type="entry name" value="BLL0914 PROTEIN"/>
    <property type="match status" value="1"/>
</dbReference>
<reference evidence="5" key="2">
    <citation type="submission" date="2014-06" db="EMBL/GenBank/DDBJ databases">
        <authorList>
            <person name="Le Roux Frederique"/>
        </authorList>
    </citation>
    <scope>NUCLEOTIDE SEQUENCE [LARGE SCALE GENOMIC DNA]</scope>
    <source>
        <strain evidence="5">J5-5</strain>
    </source>
</reference>
<name>A0A4R2FTZ8_9VIBR</name>
<feature type="transmembrane region" description="Helical" evidence="1">
    <location>
        <begin position="6"/>
        <end position="27"/>
    </location>
</feature>
<dbReference type="PANTHER" id="PTHR38446">
    <property type="entry name" value="BLL0914 PROTEIN"/>
    <property type="match status" value="1"/>
</dbReference>
<comment type="caution">
    <text evidence="2">The sequence shown here is derived from an EMBL/GenBank/DDBJ whole genome shotgun (WGS) entry which is preliminary data.</text>
</comment>
<dbReference type="Pfam" id="PF06993">
    <property type="entry name" value="DUF1304"/>
    <property type="match status" value="1"/>
</dbReference>
<organism evidence="2 5">
    <name type="scientific">Vibrio crassostreae</name>
    <dbReference type="NCBI Taxonomy" id="246167"/>
    <lineage>
        <taxon>Bacteria</taxon>
        <taxon>Pseudomonadati</taxon>
        <taxon>Pseudomonadota</taxon>
        <taxon>Gammaproteobacteria</taxon>
        <taxon>Vibrionales</taxon>
        <taxon>Vibrionaceae</taxon>
        <taxon>Vibrio</taxon>
    </lineage>
</organism>
<feature type="transmembrane region" description="Helical" evidence="1">
    <location>
        <begin position="48"/>
        <end position="69"/>
    </location>
</feature>
<proteinExistence type="predicted"/>
<evidence type="ECO:0000256" key="1">
    <source>
        <dbReference type="SAM" id="Phobius"/>
    </source>
</evidence>
<keyword evidence="1" id="KW-0812">Transmembrane</keyword>
<evidence type="ECO:0008006" key="6">
    <source>
        <dbReference type="Google" id="ProtNLM"/>
    </source>
</evidence>
<dbReference type="Proteomes" id="UP000049495">
    <property type="component" value="Unassembled WGS sequence"/>
</dbReference>
<dbReference type="AlphaFoldDB" id="A0A4R2FTZ8"/>
<gene>
    <name evidence="3" type="ORF">VCR4J5_710050</name>
    <name evidence="2" type="ORF">VCR5J5_1160080</name>
</gene>
<evidence type="ECO:0000313" key="4">
    <source>
        <dbReference type="Proteomes" id="UP000049077"/>
    </source>
</evidence>
<reference evidence="2 4" key="1">
    <citation type="submission" date="2014-06" db="EMBL/GenBank/DDBJ databases">
        <authorList>
            <person name="Le Roux F."/>
        </authorList>
    </citation>
    <scope>NUCLEOTIDE SEQUENCE</scope>
    <source>
        <strain evidence="3 4">J5-4</strain>
        <strain evidence="2">J5-5</strain>
    </source>
</reference>
<feature type="transmembrane region" description="Helical" evidence="1">
    <location>
        <begin position="75"/>
        <end position="96"/>
    </location>
</feature>
<dbReference type="GeneID" id="93903640"/>
<dbReference type="Proteomes" id="UP000049077">
    <property type="component" value="Unassembled WGS sequence"/>
</dbReference>
<keyword evidence="1" id="KW-0472">Membrane</keyword>
<evidence type="ECO:0000313" key="3">
    <source>
        <dbReference type="EMBL" id="CDT56427.1"/>
    </source>
</evidence>
<dbReference type="InterPro" id="IPR009732">
    <property type="entry name" value="DUF1304"/>
</dbReference>
<keyword evidence="1" id="KW-1133">Transmembrane helix</keyword>
<dbReference type="OrthoDB" id="9803832at2"/>
<dbReference type="EMBL" id="CCJV01000020">
    <property type="protein sequence ID" value="CDS95573.1"/>
    <property type="molecule type" value="Genomic_DNA"/>
</dbReference>
<keyword evidence="4" id="KW-1185">Reference proteome</keyword>